<dbReference type="STRING" id="742152.A0A2H3JRU2"/>
<accession>A0A2H3JRU2</accession>
<dbReference type="EMBL" id="KB467942">
    <property type="protein sequence ID" value="PCH38727.1"/>
    <property type="molecule type" value="Genomic_DNA"/>
</dbReference>
<dbReference type="GO" id="GO:0006396">
    <property type="term" value="P:RNA processing"/>
    <property type="evidence" value="ECO:0007669"/>
    <property type="project" value="InterPro"/>
</dbReference>
<dbReference type="InterPro" id="IPR023797">
    <property type="entry name" value="RNA3'_phos_cyclase_dom"/>
</dbReference>
<dbReference type="SUPFAM" id="SSF55205">
    <property type="entry name" value="EPT/RTPC-like"/>
    <property type="match status" value="1"/>
</dbReference>
<dbReference type="PANTHER" id="PTHR11096:SF0">
    <property type="entry name" value="RNA 3'-TERMINAL PHOSPHATE CYCLASE"/>
    <property type="match status" value="1"/>
</dbReference>
<dbReference type="Gene3D" id="3.65.10.20">
    <property type="entry name" value="RNA 3'-terminal phosphate cyclase domain"/>
    <property type="match status" value="1"/>
</dbReference>
<dbReference type="GO" id="GO:0005634">
    <property type="term" value="C:nucleus"/>
    <property type="evidence" value="ECO:0007669"/>
    <property type="project" value="TreeGrafter"/>
</dbReference>
<dbReference type="AlphaFoldDB" id="A0A2H3JRU2"/>
<evidence type="ECO:0000313" key="2">
    <source>
        <dbReference type="EMBL" id="PCH38727.1"/>
    </source>
</evidence>
<name>A0A2H3JRU2_WOLCO</name>
<evidence type="ECO:0000313" key="3">
    <source>
        <dbReference type="Proteomes" id="UP000218811"/>
    </source>
</evidence>
<keyword evidence="3" id="KW-1185">Reference proteome</keyword>
<dbReference type="OMA" id="IFMIRES"/>
<dbReference type="InterPro" id="IPR000228">
    <property type="entry name" value="RNA3'_term_phos_cyc"/>
</dbReference>
<reference evidence="2 3" key="1">
    <citation type="journal article" date="2012" name="Science">
        <title>The Paleozoic origin of enzymatic lignin decomposition reconstructed from 31 fungal genomes.</title>
        <authorList>
            <person name="Floudas D."/>
            <person name="Binder M."/>
            <person name="Riley R."/>
            <person name="Barry K."/>
            <person name="Blanchette R.A."/>
            <person name="Henrissat B."/>
            <person name="Martinez A.T."/>
            <person name="Otillar R."/>
            <person name="Spatafora J.W."/>
            <person name="Yadav J.S."/>
            <person name="Aerts A."/>
            <person name="Benoit I."/>
            <person name="Boyd A."/>
            <person name="Carlson A."/>
            <person name="Copeland A."/>
            <person name="Coutinho P.M."/>
            <person name="de Vries R.P."/>
            <person name="Ferreira P."/>
            <person name="Findley K."/>
            <person name="Foster B."/>
            <person name="Gaskell J."/>
            <person name="Glotzer D."/>
            <person name="Gorecki P."/>
            <person name="Heitman J."/>
            <person name="Hesse C."/>
            <person name="Hori C."/>
            <person name="Igarashi K."/>
            <person name="Jurgens J.A."/>
            <person name="Kallen N."/>
            <person name="Kersten P."/>
            <person name="Kohler A."/>
            <person name="Kuees U."/>
            <person name="Kumar T.K.A."/>
            <person name="Kuo A."/>
            <person name="LaButti K."/>
            <person name="Larrondo L.F."/>
            <person name="Lindquist E."/>
            <person name="Ling A."/>
            <person name="Lombard V."/>
            <person name="Lucas S."/>
            <person name="Lundell T."/>
            <person name="Martin R."/>
            <person name="McLaughlin D.J."/>
            <person name="Morgenstern I."/>
            <person name="Morin E."/>
            <person name="Murat C."/>
            <person name="Nagy L.G."/>
            <person name="Nolan M."/>
            <person name="Ohm R.A."/>
            <person name="Patyshakuliyeva A."/>
            <person name="Rokas A."/>
            <person name="Ruiz-Duenas F.J."/>
            <person name="Sabat G."/>
            <person name="Salamov A."/>
            <person name="Samejima M."/>
            <person name="Schmutz J."/>
            <person name="Slot J.C."/>
            <person name="St John F."/>
            <person name="Stenlid J."/>
            <person name="Sun H."/>
            <person name="Sun S."/>
            <person name="Syed K."/>
            <person name="Tsang A."/>
            <person name="Wiebenga A."/>
            <person name="Young D."/>
            <person name="Pisabarro A."/>
            <person name="Eastwood D.C."/>
            <person name="Martin F."/>
            <person name="Cullen D."/>
            <person name="Grigoriev I.V."/>
            <person name="Hibbett D.S."/>
        </authorList>
    </citation>
    <scope>NUCLEOTIDE SEQUENCE [LARGE SCALE GENOMIC DNA]</scope>
    <source>
        <strain evidence="2 3">MD-104</strain>
    </source>
</reference>
<dbReference type="InterPro" id="IPR037136">
    <property type="entry name" value="RNA3'_phos_cyclase_dom_sf"/>
</dbReference>
<dbReference type="PANTHER" id="PTHR11096">
    <property type="entry name" value="RNA 3' TERMINAL PHOSPHATE CYCLASE"/>
    <property type="match status" value="1"/>
</dbReference>
<dbReference type="InterPro" id="IPR013792">
    <property type="entry name" value="RNA3'P_cycl/enolpyr_Trfase_a/b"/>
</dbReference>
<feature type="domain" description="RNA 3'-terminal phosphate cyclase" evidence="1">
    <location>
        <begin position="27"/>
        <end position="197"/>
    </location>
</feature>
<organism evidence="2 3">
    <name type="scientific">Wolfiporia cocos (strain MD-104)</name>
    <name type="common">Brown rot fungus</name>
    <dbReference type="NCBI Taxonomy" id="742152"/>
    <lineage>
        <taxon>Eukaryota</taxon>
        <taxon>Fungi</taxon>
        <taxon>Dikarya</taxon>
        <taxon>Basidiomycota</taxon>
        <taxon>Agaricomycotina</taxon>
        <taxon>Agaricomycetes</taxon>
        <taxon>Polyporales</taxon>
        <taxon>Phaeolaceae</taxon>
        <taxon>Wolfiporia</taxon>
    </lineage>
</organism>
<sequence length="227" mass="24480">MAQRESVIVDGDELSELDGNSQYLYVFVLAALSNRRVEACNIRGGLGLQECDIPGLETVAKICKGQLIGCTPGSTNASLHPKRISLFPSYTIPFRSRPVISTTTTLQGLLPCLLFSSNNPSSSLSTGDPIHVQLRGATSAAGIPQIEYIKHVYLPFLERHFALRPDMRVHTLGFIPRGGGDVRASITPRPGPLQPIMLTRRGAVTSVAGRAYAAGLPAKFAREMNPK</sequence>
<proteinExistence type="predicted"/>
<protein>
    <recommendedName>
        <fullName evidence="1">RNA 3'-terminal phosphate cyclase domain-containing protein</fullName>
    </recommendedName>
</protein>
<evidence type="ECO:0000259" key="1">
    <source>
        <dbReference type="Pfam" id="PF01137"/>
    </source>
</evidence>
<dbReference type="Pfam" id="PF01137">
    <property type="entry name" value="RTC"/>
    <property type="match status" value="1"/>
</dbReference>
<dbReference type="OrthoDB" id="25029at2759"/>
<dbReference type="Proteomes" id="UP000218811">
    <property type="component" value="Unassembled WGS sequence"/>
</dbReference>
<gene>
    <name evidence="2" type="ORF">WOLCODRAFT_149665</name>
</gene>
<dbReference type="GO" id="GO:0003963">
    <property type="term" value="F:RNA-3'-phosphate cyclase activity"/>
    <property type="evidence" value="ECO:0007669"/>
    <property type="project" value="TreeGrafter"/>
</dbReference>